<proteinExistence type="predicted"/>
<accession>A0AA48KCZ9</accession>
<gene>
    <name evidence="3" type="ORF">METESE_26190</name>
</gene>
<protein>
    <recommendedName>
        <fullName evidence="5">Sel1 repeat family protein</fullName>
    </recommendedName>
</protein>
<dbReference type="InterPro" id="IPR006597">
    <property type="entry name" value="Sel1-like"/>
</dbReference>
<dbReference type="InterPro" id="IPR011990">
    <property type="entry name" value="TPR-like_helical_dom_sf"/>
</dbReference>
<sequence length="144" mass="15633">MSAPEGLPDPADRATKTMKVGAPFPETRLEEPAPRPPRTRQWLFGLLAVVLLGGAVGVYFLGFGGEGGFALRAPEVPPPVRPYLDLAKEGDPSAMRMLGTMYYNGLNVRQDRREGIRWFRKAAKAGSVAAKRDLEQLGLTVEGP</sequence>
<keyword evidence="2" id="KW-0472">Membrane</keyword>
<keyword evidence="2" id="KW-0812">Transmembrane</keyword>
<dbReference type="KEGG" id="msea:METESE_26190"/>
<feature type="transmembrane region" description="Helical" evidence="2">
    <location>
        <begin position="42"/>
        <end position="62"/>
    </location>
</feature>
<dbReference type="SMART" id="SM00671">
    <property type="entry name" value="SEL1"/>
    <property type="match status" value="1"/>
</dbReference>
<evidence type="ECO:0008006" key="5">
    <source>
        <dbReference type="Google" id="ProtNLM"/>
    </source>
</evidence>
<organism evidence="3 4">
    <name type="scientific">Mesoterricola sediminis</name>
    <dbReference type="NCBI Taxonomy" id="2927980"/>
    <lineage>
        <taxon>Bacteria</taxon>
        <taxon>Pseudomonadati</taxon>
        <taxon>Acidobacteriota</taxon>
        <taxon>Holophagae</taxon>
        <taxon>Holophagales</taxon>
        <taxon>Holophagaceae</taxon>
        <taxon>Mesoterricola</taxon>
    </lineage>
</organism>
<dbReference type="Gene3D" id="1.25.40.10">
    <property type="entry name" value="Tetratricopeptide repeat domain"/>
    <property type="match status" value="1"/>
</dbReference>
<dbReference type="RefSeq" id="WP_243334956.1">
    <property type="nucleotide sequence ID" value="NZ_AP027081.1"/>
</dbReference>
<dbReference type="EMBL" id="AP027081">
    <property type="protein sequence ID" value="BDU77661.1"/>
    <property type="molecule type" value="Genomic_DNA"/>
</dbReference>
<dbReference type="AlphaFoldDB" id="A0AA48KCZ9"/>
<evidence type="ECO:0000256" key="1">
    <source>
        <dbReference type="SAM" id="MobiDB-lite"/>
    </source>
</evidence>
<evidence type="ECO:0000256" key="2">
    <source>
        <dbReference type="SAM" id="Phobius"/>
    </source>
</evidence>
<keyword evidence="2" id="KW-1133">Transmembrane helix</keyword>
<evidence type="ECO:0000313" key="3">
    <source>
        <dbReference type="EMBL" id="BDU77661.1"/>
    </source>
</evidence>
<reference evidence="3" key="1">
    <citation type="journal article" date="2023" name="Int. J. Syst. Evol. Microbiol.">
        <title>Mesoterricola silvestris gen. nov., sp. nov., Mesoterricola sediminis sp. nov., Geothrix oryzae sp. nov., Geothrix edaphica sp. nov., Geothrix rubra sp. nov., and Geothrix limicola sp. nov., six novel members of Acidobacteriota isolated from soils.</title>
        <authorList>
            <person name="Itoh H."/>
            <person name="Sugisawa Y."/>
            <person name="Mise K."/>
            <person name="Xu Z."/>
            <person name="Kuniyasu M."/>
            <person name="Ushijima N."/>
            <person name="Kawano K."/>
            <person name="Kobayashi E."/>
            <person name="Shiratori Y."/>
            <person name="Masuda Y."/>
            <person name="Senoo K."/>
        </authorList>
    </citation>
    <scope>NUCLEOTIDE SEQUENCE</scope>
    <source>
        <strain evidence="3">W786</strain>
    </source>
</reference>
<dbReference type="Proteomes" id="UP001228113">
    <property type="component" value="Chromosome"/>
</dbReference>
<dbReference type="SUPFAM" id="SSF81901">
    <property type="entry name" value="HCP-like"/>
    <property type="match status" value="1"/>
</dbReference>
<keyword evidence="4" id="KW-1185">Reference proteome</keyword>
<evidence type="ECO:0000313" key="4">
    <source>
        <dbReference type="Proteomes" id="UP001228113"/>
    </source>
</evidence>
<dbReference type="Pfam" id="PF08238">
    <property type="entry name" value="Sel1"/>
    <property type="match status" value="1"/>
</dbReference>
<feature type="region of interest" description="Disordered" evidence="1">
    <location>
        <begin position="1"/>
        <end position="36"/>
    </location>
</feature>
<name>A0AA48KCZ9_9BACT</name>